<name>A0A6M1SPZ1_9HYPH</name>
<dbReference type="PANTHER" id="PTHR23076">
    <property type="entry name" value="METALLOPROTEASE M41 FTSH"/>
    <property type="match status" value="1"/>
</dbReference>
<evidence type="ECO:0000313" key="3">
    <source>
        <dbReference type="EMBL" id="NGP16533.1"/>
    </source>
</evidence>
<dbReference type="GO" id="GO:0016887">
    <property type="term" value="F:ATP hydrolysis activity"/>
    <property type="evidence" value="ECO:0007669"/>
    <property type="project" value="InterPro"/>
</dbReference>
<dbReference type="SUPFAM" id="SSF52540">
    <property type="entry name" value="P-loop containing nucleoside triphosphate hydrolases"/>
    <property type="match status" value="1"/>
</dbReference>
<comment type="caution">
    <text evidence="3">The sequence shown here is derived from an EMBL/GenBank/DDBJ whole genome shotgun (WGS) entry which is preliminary data.</text>
</comment>
<evidence type="ECO:0000259" key="2">
    <source>
        <dbReference type="SMART" id="SM00382"/>
    </source>
</evidence>
<dbReference type="InterPro" id="IPR003593">
    <property type="entry name" value="AAA+_ATPase"/>
</dbReference>
<dbReference type="GO" id="GO:0005524">
    <property type="term" value="F:ATP binding"/>
    <property type="evidence" value="ECO:0007669"/>
    <property type="project" value="UniProtKB-KW"/>
</dbReference>
<dbReference type="InterPro" id="IPR000642">
    <property type="entry name" value="Peptidase_M41"/>
</dbReference>
<dbReference type="Proteomes" id="UP000474802">
    <property type="component" value="Unassembled WGS sequence"/>
</dbReference>
<sequence length="639" mass="68295">MAPFLIEDDDESDDPKLDTEQSPLALAVQNGRALPAVMLKRALSWKFKLFAKEPGICVLIRVRSSDWIGPFVWAARTLGSWPHVIEGDAAARAKDKPVRDALDRLAAGDRVLAIYPMSLPVPRELRIASDIDLEIVKVSASDVSKAIYLATGSRARGVSKAIPADLDLQQALHAIRLGSTPALCIRRLSVTLPAEAGNGPVIDAPPLDALHGYGEAMVWANRLVSDLERWRAGQLDFESIQKNAVLAGLPGTGKSTFVRSLSKSSGLPLVTSSLSQLFGTSAGYLDSIIKAIDALFLEAKSKRNCILFIDELDAFPNRTTLDSNRGSWWTPVVNHMLTILDSSLSDASKGLVIVGATNHPHKLDSALLRPGRLDRILWIDLPDEQALDGIFRQHLGTELAGEDLSAVALAAVGSTGAMAAGAVKAARGRARSEGRAMIIDDLMDEVCPPAKMSDADHWISCVHESGHAVACVLLGVARLKSVAVIAGQDGVGGRTVSQPLANAILDENRNRDRVIQLLAGRAAEEVILGTVSGGAGGGQDSDLHKASKLLASAHLSLGLRGTLMHFADPEDALAVARRSPHLIASIEGDLVQLYDRAKGLIRSETGVVLSLAERLKKKRVVMGPEVEVLVESARRDRSE</sequence>
<dbReference type="CDD" id="cd19481">
    <property type="entry name" value="RecA-like_protease"/>
    <property type="match status" value="1"/>
</dbReference>
<keyword evidence="4" id="KW-1185">Reference proteome</keyword>
<dbReference type="Gene3D" id="3.40.50.300">
    <property type="entry name" value="P-loop containing nucleotide triphosphate hydrolases"/>
    <property type="match status" value="1"/>
</dbReference>
<dbReference type="Gene3D" id="1.10.8.60">
    <property type="match status" value="1"/>
</dbReference>
<evidence type="ECO:0000313" key="4">
    <source>
        <dbReference type="Proteomes" id="UP000474802"/>
    </source>
</evidence>
<dbReference type="InterPro" id="IPR003960">
    <property type="entry name" value="ATPase_AAA_CS"/>
</dbReference>
<dbReference type="GO" id="GO:0030163">
    <property type="term" value="P:protein catabolic process"/>
    <property type="evidence" value="ECO:0007669"/>
    <property type="project" value="TreeGrafter"/>
</dbReference>
<dbReference type="AlphaFoldDB" id="A0A6M1SPZ1"/>
<feature type="domain" description="AAA+ ATPase" evidence="2">
    <location>
        <begin position="240"/>
        <end position="383"/>
    </location>
</feature>
<dbReference type="InterPro" id="IPR027417">
    <property type="entry name" value="P-loop_NTPase"/>
</dbReference>
<evidence type="ECO:0000256" key="1">
    <source>
        <dbReference type="RuleBase" id="RU003651"/>
    </source>
</evidence>
<dbReference type="RefSeq" id="WP_164532787.1">
    <property type="nucleotide sequence ID" value="NZ_JAALFG010000001.1"/>
</dbReference>
<reference evidence="3 4" key="1">
    <citation type="submission" date="2020-02" db="EMBL/GenBank/DDBJ databases">
        <authorList>
            <person name="Khan S.A."/>
            <person name="Jeon C.O."/>
            <person name="Chun B.H."/>
        </authorList>
    </citation>
    <scope>NUCLEOTIDE SEQUENCE [LARGE SCALE GENOMIC DNA]</scope>
    <source>
        <strain evidence="3 4">H239</strain>
    </source>
</reference>
<dbReference type="GO" id="GO:0006508">
    <property type="term" value="P:proteolysis"/>
    <property type="evidence" value="ECO:0007669"/>
    <property type="project" value="InterPro"/>
</dbReference>
<proteinExistence type="inferred from homology"/>
<dbReference type="SMART" id="SM00382">
    <property type="entry name" value="AAA"/>
    <property type="match status" value="1"/>
</dbReference>
<reference evidence="3 4" key="2">
    <citation type="submission" date="2020-03" db="EMBL/GenBank/DDBJ databases">
        <title>Devosia chinhatensis sp. nov., isolated from a hexachlorocyclohexane (HCH) dump site in India.</title>
        <authorList>
            <person name="Kumar M."/>
            <person name="Lal R."/>
        </authorList>
    </citation>
    <scope>NUCLEOTIDE SEQUENCE [LARGE SCALE GENOMIC DNA]</scope>
    <source>
        <strain evidence="3 4">H239</strain>
    </source>
</reference>
<dbReference type="EMBL" id="JAALFG010000001">
    <property type="protein sequence ID" value="NGP16533.1"/>
    <property type="molecule type" value="Genomic_DNA"/>
</dbReference>
<dbReference type="GO" id="GO:0004222">
    <property type="term" value="F:metalloendopeptidase activity"/>
    <property type="evidence" value="ECO:0007669"/>
    <property type="project" value="InterPro"/>
</dbReference>
<dbReference type="PROSITE" id="PS00674">
    <property type="entry name" value="AAA"/>
    <property type="match status" value="1"/>
</dbReference>
<accession>A0A6M1SPZ1</accession>
<dbReference type="GO" id="GO:0005886">
    <property type="term" value="C:plasma membrane"/>
    <property type="evidence" value="ECO:0007669"/>
    <property type="project" value="TreeGrafter"/>
</dbReference>
<dbReference type="GO" id="GO:0004176">
    <property type="term" value="F:ATP-dependent peptidase activity"/>
    <property type="evidence" value="ECO:0007669"/>
    <property type="project" value="InterPro"/>
</dbReference>
<comment type="similarity">
    <text evidence="1">Belongs to the AAA ATPase family.</text>
</comment>
<dbReference type="InterPro" id="IPR003959">
    <property type="entry name" value="ATPase_AAA_core"/>
</dbReference>
<dbReference type="Gene3D" id="1.20.58.760">
    <property type="entry name" value="Peptidase M41"/>
    <property type="match status" value="1"/>
</dbReference>
<protein>
    <submittedName>
        <fullName evidence="3">AAA family ATPase</fullName>
    </submittedName>
</protein>
<dbReference type="InterPro" id="IPR037219">
    <property type="entry name" value="Peptidase_M41-like"/>
</dbReference>
<dbReference type="PANTHER" id="PTHR23076:SF97">
    <property type="entry name" value="ATP-DEPENDENT ZINC METALLOPROTEASE YME1L1"/>
    <property type="match status" value="1"/>
</dbReference>
<gene>
    <name evidence="3" type="ORF">G5575_01485</name>
</gene>
<keyword evidence="1" id="KW-0067">ATP-binding</keyword>
<dbReference type="Pfam" id="PF00004">
    <property type="entry name" value="AAA"/>
    <property type="match status" value="1"/>
</dbReference>
<dbReference type="Pfam" id="PF01434">
    <property type="entry name" value="Peptidase_M41"/>
    <property type="match status" value="1"/>
</dbReference>
<keyword evidence="1" id="KW-0547">Nucleotide-binding</keyword>
<organism evidence="3 4">
    <name type="scientific">Devosia aurantiaca</name>
    <dbReference type="NCBI Taxonomy" id="2714858"/>
    <lineage>
        <taxon>Bacteria</taxon>
        <taxon>Pseudomonadati</taxon>
        <taxon>Pseudomonadota</taxon>
        <taxon>Alphaproteobacteria</taxon>
        <taxon>Hyphomicrobiales</taxon>
        <taxon>Devosiaceae</taxon>
        <taxon>Devosia</taxon>
    </lineage>
</organism>
<dbReference type="SUPFAM" id="SSF140990">
    <property type="entry name" value="FtsH protease domain-like"/>
    <property type="match status" value="1"/>
</dbReference>